<name>A0A1B1K7V6_RHOOP</name>
<proteinExistence type="predicted"/>
<reference evidence="2 3" key="1">
    <citation type="submission" date="2014-07" db="EMBL/GenBank/DDBJ databases">
        <authorList>
            <person name="Zhang J.E."/>
            <person name="Yang H."/>
            <person name="Guo J."/>
            <person name="Deng Z."/>
            <person name="Luo H."/>
            <person name="Luo M."/>
            <person name="Zhao B."/>
        </authorList>
    </citation>
    <scope>NUCLEOTIDE SEQUENCE [LARGE SCALE GENOMIC DNA]</scope>
    <source>
        <strain evidence="2 3">1CP</strain>
    </source>
</reference>
<sequence>MDIRPPLSRREIEVVRIWVQSESKAAAATTLGISLGTMNTHLSRIRGKYTQAGRPASDKAALLVRALQDQIITLAAFDEG</sequence>
<evidence type="ECO:0000313" key="2">
    <source>
        <dbReference type="EMBL" id="ANS28659.1"/>
    </source>
</evidence>
<dbReference type="SUPFAM" id="SSF46894">
    <property type="entry name" value="C-terminal effector domain of the bipartite response regulators"/>
    <property type="match status" value="1"/>
</dbReference>
<accession>A0A1B1K7V6</accession>
<protein>
    <recommendedName>
        <fullName evidence="1">HTH luxR-type domain-containing protein</fullName>
    </recommendedName>
</protein>
<dbReference type="Proteomes" id="UP000186108">
    <property type="component" value="Chromosome"/>
</dbReference>
<dbReference type="GO" id="GO:0006355">
    <property type="term" value="P:regulation of DNA-templated transcription"/>
    <property type="evidence" value="ECO:0007669"/>
    <property type="project" value="InterPro"/>
</dbReference>
<gene>
    <name evidence="2" type="ORF">R1CP_19885</name>
</gene>
<dbReference type="GO" id="GO:0003677">
    <property type="term" value="F:DNA binding"/>
    <property type="evidence" value="ECO:0007669"/>
    <property type="project" value="InterPro"/>
</dbReference>
<evidence type="ECO:0000313" key="3">
    <source>
        <dbReference type="Proteomes" id="UP000186108"/>
    </source>
</evidence>
<dbReference type="Gene3D" id="1.10.10.10">
    <property type="entry name" value="Winged helix-like DNA-binding domain superfamily/Winged helix DNA-binding domain"/>
    <property type="match status" value="1"/>
</dbReference>
<dbReference type="InterPro" id="IPR036388">
    <property type="entry name" value="WH-like_DNA-bd_sf"/>
</dbReference>
<dbReference type="InterPro" id="IPR016032">
    <property type="entry name" value="Sig_transdc_resp-reg_C-effctor"/>
</dbReference>
<evidence type="ECO:0000259" key="1">
    <source>
        <dbReference type="Pfam" id="PF00196"/>
    </source>
</evidence>
<dbReference type="InterPro" id="IPR000792">
    <property type="entry name" value="Tscrpt_reg_LuxR_C"/>
</dbReference>
<organism evidence="2 3">
    <name type="scientific">Rhodococcus opacus</name>
    <name type="common">Nocardia opaca</name>
    <dbReference type="NCBI Taxonomy" id="37919"/>
    <lineage>
        <taxon>Bacteria</taxon>
        <taxon>Bacillati</taxon>
        <taxon>Actinomycetota</taxon>
        <taxon>Actinomycetes</taxon>
        <taxon>Mycobacteriales</taxon>
        <taxon>Nocardiaceae</taxon>
        <taxon>Rhodococcus</taxon>
    </lineage>
</organism>
<feature type="domain" description="HTH luxR-type" evidence="1">
    <location>
        <begin position="6"/>
        <end position="48"/>
    </location>
</feature>
<dbReference type="EMBL" id="CP009111">
    <property type="protein sequence ID" value="ANS28659.1"/>
    <property type="molecule type" value="Genomic_DNA"/>
</dbReference>
<dbReference type="AlphaFoldDB" id="A0A1B1K7V6"/>
<dbReference type="Pfam" id="PF00196">
    <property type="entry name" value="GerE"/>
    <property type="match status" value="1"/>
</dbReference>